<proteinExistence type="predicted"/>
<name>A0AAN9TNH8_9HEMI</name>
<evidence type="ECO:0000256" key="1">
    <source>
        <dbReference type="SAM" id="MobiDB-lite"/>
    </source>
</evidence>
<organism evidence="2 3">
    <name type="scientific">Parthenolecanium corni</name>
    <dbReference type="NCBI Taxonomy" id="536013"/>
    <lineage>
        <taxon>Eukaryota</taxon>
        <taxon>Metazoa</taxon>
        <taxon>Ecdysozoa</taxon>
        <taxon>Arthropoda</taxon>
        <taxon>Hexapoda</taxon>
        <taxon>Insecta</taxon>
        <taxon>Pterygota</taxon>
        <taxon>Neoptera</taxon>
        <taxon>Paraneoptera</taxon>
        <taxon>Hemiptera</taxon>
        <taxon>Sternorrhyncha</taxon>
        <taxon>Coccoidea</taxon>
        <taxon>Coccidae</taxon>
        <taxon>Parthenolecanium</taxon>
    </lineage>
</organism>
<keyword evidence="3" id="KW-1185">Reference proteome</keyword>
<evidence type="ECO:0000313" key="3">
    <source>
        <dbReference type="Proteomes" id="UP001367676"/>
    </source>
</evidence>
<dbReference type="AlphaFoldDB" id="A0AAN9TNH8"/>
<sequence length="164" mass="18551">MRASDRLPNKPHIDSGRVSRRTGDGCRRKAKMVRRRRKVEILIESKANSLAATRNPVSSEERSARMTRQRRNQICGKFHVVLGECASLLLFTGRDTSYISLGGGSRYLYLTCCHLYRVTCSAIGTELTFCGDRRRSKSWAAGSEKCSVFKNCKCRLRSEIGTLR</sequence>
<dbReference type="Proteomes" id="UP001367676">
    <property type="component" value="Unassembled WGS sequence"/>
</dbReference>
<gene>
    <name evidence="2" type="ORF">V9T40_001031</name>
</gene>
<protein>
    <submittedName>
        <fullName evidence="2">Uncharacterized protein</fullName>
    </submittedName>
</protein>
<feature type="compositionally biased region" description="Basic and acidic residues" evidence="1">
    <location>
        <begin position="1"/>
        <end position="27"/>
    </location>
</feature>
<feature type="region of interest" description="Disordered" evidence="1">
    <location>
        <begin position="1"/>
        <end position="30"/>
    </location>
</feature>
<reference evidence="2 3" key="1">
    <citation type="submission" date="2024-03" db="EMBL/GenBank/DDBJ databases">
        <title>Adaptation during the transition from Ophiocordyceps entomopathogen to insect associate is accompanied by gene loss and intensified selection.</title>
        <authorList>
            <person name="Ward C.M."/>
            <person name="Onetto C.A."/>
            <person name="Borneman A.R."/>
        </authorList>
    </citation>
    <scope>NUCLEOTIDE SEQUENCE [LARGE SCALE GENOMIC DNA]</scope>
    <source>
        <strain evidence="2">AWRI1</strain>
        <tissue evidence="2">Single Adult Female</tissue>
    </source>
</reference>
<dbReference type="EMBL" id="JBBCAQ010000034">
    <property type="protein sequence ID" value="KAK7580402.1"/>
    <property type="molecule type" value="Genomic_DNA"/>
</dbReference>
<comment type="caution">
    <text evidence="2">The sequence shown here is derived from an EMBL/GenBank/DDBJ whole genome shotgun (WGS) entry which is preliminary data.</text>
</comment>
<accession>A0AAN9TNH8</accession>
<evidence type="ECO:0000313" key="2">
    <source>
        <dbReference type="EMBL" id="KAK7580402.1"/>
    </source>
</evidence>